<accession>A0AAV2WI69</accession>
<name>A0AAV2WI69_MYCNE</name>
<evidence type="ECO:0000313" key="1">
    <source>
        <dbReference type="EMBL" id="CDQ43606.1"/>
    </source>
</evidence>
<organism evidence="1 2">
    <name type="scientific">Mycolicibacterium neoaurum</name>
    <name type="common">Mycobacterium neoaurum</name>
    <dbReference type="NCBI Taxonomy" id="1795"/>
    <lineage>
        <taxon>Bacteria</taxon>
        <taxon>Bacillati</taxon>
        <taxon>Actinomycetota</taxon>
        <taxon>Actinomycetes</taxon>
        <taxon>Mycobacteriales</taxon>
        <taxon>Mycobacteriaceae</taxon>
        <taxon>Mycolicibacterium</taxon>
    </lineage>
</organism>
<dbReference type="RefSeq" id="WP_036464423.1">
    <property type="nucleotide sequence ID" value="NZ_CP074376.1"/>
</dbReference>
<dbReference type="AlphaFoldDB" id="A0AAV2WI69"/>
<gene>
    <name evidence="1" type="ORF">BN1047_01477</name>
</gene>
<reference evidence="1" key="2">
    <citation type="submission" date="2015-09" db="EMBL/GenBank/DDBJ databases">
        <title>Draft genome sequence of Mycobacterium neoaurum DSM 44074.</title>
        <authorList>
            <person name="Croce O."/>
            <person name="Robert C."/>
            <person name="Raoult D."/>
            <person name="Drancourt M."/>
        </authorList>
    </citation>
    <scope>NUCLEOTIDE SEQUENCE</scope>
    <source>
        <strain evidence="1">DSM 44074</strain>
    </source>
</reference>
<proteinExistence type="predicted"/>
<protein>
    <submittedName>
        <fullName evidence="1">Uncharacterized protein</fullName>
    </submittedName>
</protein>
<dbReference type="Proteomes" id="UP000028864">
    <property type="component" value="Unassembled WGS sequence"/>
</dbReference>
<reference evidence="1" key="1">
    <citation type="submission" date="2014-05" db="EMBL/GenBank/DDBJ databases">
        <authorList>
            <person name="Urmite Genomes"/>
        </authorList>
    </citation>
    <scope>NUCLEOTIDE SEQUENCE</scope>
    <source>
        <strain evidence="1">DSM 44074</strain>
    </source>
</reference>
<evidence type="ECO:0000313" key="2">
    <source>
        <dbReference type="Proteomes" id="UP000028864"/>
    </source>
</evidence>
<sequence length="71" mass="7611">MSGICRDCEAEHEHCHGTVIVHIGLRPECTEPDCRSPEVAHTFTIDCFAVGCECVEDRDAQPIGPASASAV</sequence>
<dbReference type="EMBL" id="LK021337">
    <property type="protein sequence ID" value="CDQ43606.1"/>
    <property type="molecule type" value="Genomic_DNA"/>
</dbReference>